<sequence length="129" mass="14311">MSPSSLYNLAYSAGDLSDSKFVTKAEDPPSFKSERVEPTICFTFPLCISMQGRKRTAHRTETGRRRGDVVLGGVWLLKRLILGEKGFASEVGLPTADAPSFIWVVFFLQLRMHRSTSGYPSRGLIGIQI</sequence>
<organism evidence="1">
    <name type="scientific">Opuntia streptacantha</name>
    <name type="common">Prickly pear cactus</name>
    <name type="synonym">Opuntia cardona</name>
    <dbReference type="NCBI Taxonomy" id="393608"/>
    <lineage>
        <taxon>Eukaryota</taxon>
        <taxon>Viridiplantae</taxon>
        <taxon>Streptophyta</taxon>
        <taxon>Embryophyta</taxon>
        <taxon>Tracheophyta</taxon>
        <taxon>Spermatophyta</taxon>
        <taxon>Magnoliopsida</taxon>
        <taxon>eudicotyledons</taxon>
        <taxon>Gunneridae</taxon>
        <taxon>Pentapetalae</taxon>
        <taxon>Caryophyllales</taxon>
        <taxon>Cactineae</taxon>
        <taxon>Cactaceae</taxon>
        <taxon>Opuntioideae</taxon>
        <taxon>Opuntia</taxon>
    </lineage>
</organism>
<dbReference type="EMBL" id="GISG01102418">
    <property type="protein sequence ID" value="MBA4636965.1"/>
    <property type="molecule type" value="Transcribed_RNA"/>
</dbReference>
<dbReference type="AlphaFoldDB" id="A0A7C9DDQ1"/>
<proteinExistence type="predicted"/>
<protein>
    <submittedName>
        <fullName evidence="1">Uncharacterized protein</fullName>
    </submittedName>
</protein>
<accession>A0A7C9DDQ1</accession>
<name>A0A7C9DDQ1_OPUST</name>
<reference evidence="1" key="2">
    <citation type="submission" date="2020-07" db="EMBL/GenBank/DDBJ databases">
        <authorList>
            <person name="Vera ALvarez R."/>
            <person name="Arias-Moreno D.M."/>
            <person name="Jimenez-Jacinto V."/>
            <person name="Jimenez-Bremont J.F."/>
            <person name="Swaminathan K."/>
            <person name="Moose S.P."/>
            <person name="Guerrero-Gonzalez M.L."/>
            <person name="Marino-Ramirez L."/>
            <person name="Landsman D."/>
            <person name="Rodriguez-Kessler M."/>
            <person name="Delgado-Sanchez P."/>
        </authorList>
    </citation>
    <scope>NUCLEOTIDE SEQUENCE</scope>
    <source>
        <tissue evidence="1">Cladode</tissue>
    </source>
</reference>
<evidence type="ECO:0000313" key="1">
    <source>
        <dbReference type="EMBL" id="MBA4636965.1"/>
    </source>
</evidence>
<reference evidence="1" key="1">
    <citation type="journal article" date="2013" name="J. Plant Res.">
        <title>Effect of fungi and light on seed germination of three Opuntia species from semiarid lands of central Mexico.</title>
        <authorList>
            <person name="Delgado-Sanchez P."/>
            <person name="Jimenez-Bremont J.F."/>
            <person name="Guerrero-Gonzalez Mde L."/>
            <person name="Flores J."/>
        </authorList>
    </citation>
    <scope>NUCLEOTIDE SEQUENCE</scope>
    <source>
        <tissue evidence="1">Cladode</tissue>
    </source>
</reference>